<evidence type="ECO:0000313" key="2">
    <source>
        <dbReference type="EMBL" id="EWT06962.1"/>
    </source>
</evidence>
<sequence>MILRGSGFRRLGPWWLVGATVVVGLVLFGLKEVRLGGEVIAGAFGAAALIRAVTSRHGAGGLAVRNKPLDVIMLLALGLGVLIASATVKLSV</sequence>
<evidence type="ECO:0008006" key="4">
    <source>
        <dbReference type="Google" id="ProtNLM"/>
    </source>
</evidence>
<dbReference type="Proteomes" id="UP000019494">
    <property type="component" value="Unassembled WGS sequence"/>
</dbReference>
<proteinExistence type="predicted"/>
<keyword evidence="1" id="KW-1133">Transmembrane helix</keyword>
<organism evidence="2 3">
    <name type="scientific">Intrasporangium chromatireducens Q5-1</name>
    <dbReference type="NCBI Taxonomy" id="584657"/>
    <lineage>
        <taxon>Bacteria</taxon>
        <taxon>Bacillati</taxon>
        <taxon>Actinomycetota</taxon>
        <taxon>Actinomycetes</taxon>
        <taxon>Micrococcales</taxon>
        <taxon>Intrasporangiaceae</taxon>
        <taxon>Intrasporangium</taxon>
    </lineage>
</organism>
<keyword evidence="1" id="KW-0472">Membrane</keyword>
<reference evidence="3" key="1">
    <citation type="submission" date="2013-08" db="EMBL/GenBank/DDBJ databases">
        <title>Intrasporangium oryzae NRRL B-24470.</title>
        <authorList>
            <person name="Liu H."/>
            <person name="Wang G."/>
        </authorList>
    </citation>
    <scope>NUCLEOTIDE SEQUENCE [LARGE SCALE GENOMIC DNA]</scope>
    <source>
        <strain evidence="3">Q5-1</strain>
    </source>
</reference>
<dbReference type="InterPro" id="IPR021385">
    <property type="entry name" value="DUF3017"/>
</dbReference>
<gene>
    <name evidence="2" type="ORF">N864_07050</name>
</gene>
<evidence type="ECO:0000313" key="3">
    <source>
        <dbReference type="Proteomes" id="UP000019494"/>
    </source>
</evidence>
<keyword evidence="3" id="KW-1185">Reference proteome</keyword>
<comment type="caution">
    <text evidence="2">The sequence shown here is derived from an EMBL/GenBank/DDBJ whole genome shotgun (WGS) entry which is preliminary data.</text>
</comment>
<feature type="transmembrane region" description="Helical" evidence="1">
    <location>
        <begin position="12"/>
        <end position="30"/>
    </location>
</feature>
<dbReference type="AlphaFoldDB" id="W9GPG3"/>
<dbReference type="RefSeq" id="WP_034714305.1">
    <property type="nucleotide sequence ID" value="NZ_AWQS01000026.1"/>
</dbReference>
<keyword evidence="1" id="KW-0812">Transmembrane</keyword>
<dbReference type="Pfam" id="PF11222">
    <property type="entry name" value="DUF3017"/>
    <property type="match status" value="1"/>
</dbReference>
<accession>W9GPG3</accession>
<name>W9GPG3_9MICO</name>
<dbReference type="EMBL" id="AWQS01000026">
    <property type="protein sequence ID" value="EWT06962.1"/>
    <property type="molecule type" value="Genomic_DNA"/>
</dbReference>
<feature type="transmembrane region" description="Helical" evidence="1">
    <location>
        <begin position="71"/>
        <end position="90"/>
    </location>
</feature>
<protein>
    <recommendedName>
        <fullName evidence="4">DUF3017 domain-containing protein</fullName>
    </recommendedName>
</protein>
<evidence type="ECO:0000256" key="1">
    <source>
        <dbReference type="SAM" id="Phobius"/>
    </source>
</evidence>